<dbReference type="GO" id="GO:0004650">
    <property type="term" value="F:polygalacturonase activity"/>
    <property type="evidence" value="ECO:0007669"/>
    <property type="project" value="InterPro"/>
</dbReference>
<proteinExistence type="inferred from homology"/>
<dbReference type="Pfam" id="PF00295">
    <property type="entry name" value="Glyco_hydro_28"/>
    <property type="match status" value="1"/>
</dbReference>
<evidence type="ECO:0000313" key="6">
    <source>
        <dbReference type="EMBL" id="KRT17856.1"/>
    </source>
</evidence>
<dbReference type="PANTHER" id="PTHR31339:SF9">
    <property type="entry name" value="PLASMIN AND FIBRONECTIN-BINDING PROTEIN A"/>
    <property type="match status" value="1"/>
</dbReference>
<evidence type="ECO:0008006" key="8">
    <source>
        <dbReference type="Google" id="ProtNLM"/>
    </source>
</evidence>
<evidence type="ECO:0000256" key="5">
    <source>
        <dbReference type="SAM" id="SignalP"/>
    </source>
</evidence>
<reference evidence="6 7" key="1">
    <citation type="submission" date="2015-11" db="EMBL/GenBank/DDBJ databases">
        <title>Sequence of Pedobacter ginsenosidimutans.</title>
        <authorList>
            <person name="Carson E."/>
            <person name="Keyser V."/>
            <person name="Newman J."/>
            <person name="Miller J."/>
        </authorList>
    </citation>
    <scope>NUCLEOTIDE SEQUENCE [LARGE SCALE GENOMIC DNA]</scope>
    <source>
        <strain evidence="6 7">KACC 14530</strain>
    </source>
</reference>
<keyword evidence="3 4" id="KW-0326">Glycosidase</keyword>
<dbReference type="InterPro" id="IPR011050">
    <property type="entry name" value="Pectin_lyase_fold/virulence"/>
</dbReference>
<keyword evidence="2 4" id="KW-0378">Hydrolase</keyword>
<dbReference type="EMBL" id="LMZQ01000001">
    <property type="protein sequence ID" value="KRT17856.1"/>
    <property type="molecule type" value="Genomic_DNA"/>
</dbReference>
<evidence type="ECO:0000256" key="1">
    <source>
        <dbReference type="ARBA" id="ARBA00008834"/>
    </source>
</evidence>
<dbReference type="SUPFAM" id="SSF51126">
    <property type="entry name" value="Pectin lyase-like"/>
    <property type="match status" value="1"/>
</dbReference>
<dbReference type="OrthoDB" id="9795222at2"/>
<feature type="chain" id="PRO_5006665886" description="Glycoside hydrolase" evidence="5">
    <location>
        <begin position="20"/>
        <end position="502"/>
    </location>
</feature>
<organism evidence="6 7">
    <name type="scientific">Pedobacter ginsenosidimutans</name>
    <dbReference type="NCBI Taxonomy" id="687842"/>
    <lineage>
        <taxon>Bacteria</taxon>
        <taxon>Pseudomonadati</taxon>
        <taxon>Bacteroidota</taxon>
        <taxon>Sphingobacteriia</taxon>
        <taxon>Sphingobacteriales</taxon>
        <taxon>Sphingobacteriaceae</taxon>
        <taxon>Pedobacter</taxon>
    </lineage>
</organism>
<dbReference type="SMART" id="SM00710">
    <property type="entry name" value="PbH1"/>
    <property type="match status" value="5"/>
</dbReference>
<evidence type="ECO:0000256" key="2">
    <source>
        <dbReference type="ARBA" id="ARBA00022801"/>
    </source>
</evidence>
<evidence type="ECO:0000256" key="3">
    <source>
        <dbReference type="ARBA" id="ARBA00023295"/>
    </source>
</evidence>
<dbReference type="InterPro" id="IPR000743">
    <property type="entry name" value="Glyco_hydro_28"/>
</dbReference>
<dbReference type="InterPro" id="IPR006626">
    <property type="entry name" value="PbH1"/>
</dbReference>
<dbReference type="InterPro" id="IPR012334">
    <property type="entry name" value="Pectin_lyas_fold"/>
</dbReference>
<dbReference type="InterPro" id="IPR051801">
    <property type="entry name" value="GH28_Enzymes"/>
</dbReference>
<keyword evidence="7" id="KW-1185">Reference proteome</keyword>
<dbReference type="STRING" id="687842.ASU31_00760"/>
<protein>
    <recommendedName>
        <fullName evidence="8">Glycoside hydrolase</fullName>
    </recommendedName>
</protein>
<dbReference type="PANTHER" id="PTHR31339">
    <property type="entry name" value="PECTIN LYASE-RELATED"/>
    <property type="match status" value="1"/>
</dbReference>
<feature type="signal peptide" evidence="5">
    <location>
        <begin position="1"/>
        <end position="19"/>
    </location>
</feature>
<dbReference type="Proteomes" id="UP000051950">
    <property type="component" value="Unassembled WGS sequence"/>
</dbReference>
<comment type="similarity">
    <text evidence="1 4">Belongs to the glycosyl hydrolase 28 family.</text>
</comment>
<dbReference type="AlphaFoldDB" id="A0A0T5VVM0"/>
<dbReference type="Gene3D" id="2.160.20.10">
    <property type="entry name" value="Single-stranded right-handed beta-helix, Pectin lyase-like"/>
    <property type="match status" value="1"/>
</dbReference>
<name>A0A0T5VVM0_9SPHI</name>
<evidence type="ECO:0000313" key="7">
    <source>
        <dbReference type="Proteomes" id="UP000051950"/>
    </source>
</evidence>
<dbReference type="RefSeq" id="WP_057930486.1">
    <property type="nucleotide sequence ID" value="NZ_LMZQ01000001.1"/>
</dbReference>
<evidence type="ECO:0000256" key="4">
    <source>
        <dbReference type="RuleBase" id="RU361169"/>
    </source>
</evidence>
<dbReference type="GO" id="GO:0005975">
    <property type="term" value="P:carbohydrate metabolic process"/>
    <property type="evidence" value="ECO:0007669"/>
    <property type="project" value="InterPro"/>
</dbReference>
<accession>A0A0T5VVM0</accession>
<comment type="caution">
    <text evidence="6">The sequence shown here is derived from an EMBL/GenBank/DDBJ whole genome shotgun (WGS) entry which is preliminary data.</text>
</comment>
<gene>
    <name evidence="6" type="ORF">ASU31_00760</name>
</gene>
<keyword evidence="5" id="KW-0732">Signal</keyword>
<sequence>MKNSILLCLNIFFSLSLFAQKQFDILNFGAGIEKADNSKFIQNAIDNANAEGGGRVIIPAGNFITGPLILKSNVELHLESNSVLMGIAERMSYSDGKMAVVSSINQQNVSITGKGTIDGQAHKLMLSIFQRLRSGEISDDQWLVKRPTEANRTNILFFKGCQKVKVSGITLKDAASWVQNYKECNEVTIDSIKVHSTTYWNNDGIDIVDSKNVVISNSYFNAADDAICLKSETIKGICENIVVENCVLRSSASGFKIGTGSVGGFKNITVRNLVVFDTYRSAVAIEAVDGGFIDGVRVNNIKAKNTGNAIFVRLGHRNKDGAYSSVKNISFDNFNVEVPSGKPDIGYPLEGPLPKVPPHNLLPASITGLPGHLIENITLKNIVIEYGGGASKTKAFHSLDSLATVSENASAYPEFTMFGELPSWGMYIRHARRVNIINCKVSLKGEDFRPALLFDDVSKLDINNLSIPYNAPIPAIVYRNIKDLSVQEMDIPKVLNAIVTKE</sequence>